<accession>A0ABU3AJV6</accession>
<proteinExistence type="predicted"/>
<dbReference type="InterPro" id="IPR029063">
    <property type="entry name" value="SAM-dependent_MTases_sf"/>
</dbReference>
<dbReference type="Gene3D" id="3.40.50.150">
    <property type="entry name" value="Vaccinia Virus protein VP39"/>
    <property type="match status" value="1"/>
</dbReference>
<organism evidence="3 4">
    <name type="scientific">Streptomyces lancefieldiae</name>
    <dbReference type="NCBI Taxonomy" id="3075520"/>
    <lineage>
        <taxon>Bacteria</taxon>
        <taxon>Bacillati</taxon>
        <taxon>Actinomycetota</taxon>
        <taxon>Actinomycetes</taxon>
        <taxon>Kitasatosporales</taxon>
        <taxon>Streptomycetaceae</taxon>
        <taxon>Streptomyces</taxon>
    </lineage>
</organism>
<name>A0ABU3AJV6_9ACTN</name>
<dbReference type="SUPFAM" id="SSF53335">
    <property type="entry name" value="S-adenosyl-L-methionine-dependent methyltransferases"/>
    <property type="match status" value="1"/>
</dbReference>
<keyword evidence="1 3" id="KW-0808">Transferase</keyword>
<dbReference type="GO" id="GO:0032259">
    <property type="term" value="P:methylation"/>
    <property type="evidence" value="ECO:0007669"/>
    <property type="project" value="UniProtKB-KW"/>
</dbReference>
<dbReference type="InterPro" id="IPR041698">
    <property type="entry name" value="Methyltransf_25"/>
</dbReference>
<dbReference type="Proteomes" id="UP001180724">
    <property type="component" value="Unassembled WGS sequence"/>
</dbReference>
<evidence type="ECO:0000259" key="2">
    <source>
        <dbReference type="Pfam" id="PF13649"/>
    </source>
</evidence>
<sequence>MARFTSWADKIYAQARDSWTETDEQRYAARLMLGTLAPGSRVLDIGTGRGRDVAVLAGAGHEAVGLDLTPLAEWEKIRADYDRASFEVRGFMDYRPTGAFDAVLDSGCFHHQHPDDLDPYLEKVRDVLVPGGSLWLNVFRRRSDDCAFTENPTAPWTDGRYIRTYVESTVKALLTGHGFSLVSHTVIERDDLRAEVDDMLVHAVRPKQ</sequence>
<dbReference type="PANTHER" id="PTHR43861">
    <property type="entry name" value="TRANS-ACONITATE 2-METHYLTRANSFERASE-RELATED"/>
    <property type="match status" value="1"/>
</dbReference>
<evidence type="ECO:0000313" key="4">
    <source>
        <dbReference type="Proteomes" id="UP001180724"/>
    </source>
</evidence>
<gene>
    <name evidence="3" type="ORF">RM812_09505</name>
</gene>
<dbReference type="EMBL" id="JAVRFH010000007">
    <property type="protein sequence ID" value="MDT0610465.1"/>
    <property type="molecule type" value="Genomic_DNA"/>
</dbReference>
<dbReference type="CDD" id="cd02440">
    <property type="entry name" value="AdoMet_MTases"/>
    <property type="match status" value="1"/>
</dbReference>
<dbReference type="GO" id="GO:0008168">
    <property type="term" value="F:methyltransferase activity"/>
    <property type="evidence" value="ECO:0007669"/>
    <property type="project" value="UniProtKB-KW"/>
</dbReference>
<dbReference type="RefSeq" id="WP_311571978.1">
    <property type="nucleotide sequence ID" value="NZ_JAVRFH010000007.1"/>
</dbReference>
<evidence type="ECO:0000313" key="3">
    <source>
        <dbReference type="EMBL" id="MDT0610465.1"/>
    </source>
</evidence>
<keyword evidence="3" id="KW-0489">Methyltransferase</keyword>
<dbReference type="PANTHER" id="PTHR43861:SF3">
    <property type="entry name" value="PUTATIVE (AFU_ORTHOLOGUE AFUA_2G14390)-RELATED"/>
    <property type="match status" value="1"/>
</dbReference>
<keyword evidence="4" id="KW-1185">Reference proteome</keyword>
<dbReference type="Pfam" id="PF13649">
    <property type="entry name" value="Methyltransf_25"/>
    <property type="match status" value="1"/>
</dbReference>
<protein>
    <submittedName>
        <fullName evidence="3">Class I SAM-dependent methyltransferase</fullName>
        <ecNumber evidence="3">2.1.-.-</ecNumber>
    </submittedName>
</protein>
<comment type="caution">
    <text evidence="3">The sequence shown here is derived from an EMBL/GenBank/DDBJ whole genome shotgun (WGS) entry which is preliminary data.</text>
</comment>
<dbReference type="EC" id="2.1.-.-" evidence="3"/>
<reference evidence="3" key="1">
    <citation type="submission" date="2024-05" db="EMBL/GenBank/DDBJ databases">
        <title>30 novel species of actinomycetes from the DSMZ collection.</title>
        <authorList>
            <person name="Nouioui I."/>
        </authorList>
    </citation>
    <scope>NUCLEOTIDE SEQUENCE</scope>
    <source>
        <strain evidence="3">DSM 40712</strain>
    </source>
</reference>
<evidence type="ECO:0000256" key="1">
    <source>
        <dbReference type="ARBA" id="ARBA00022679"/>
    </source>
</evidence>
<feature type="domain" description="Methyltransferase" evidence="2">
    <location>
        <begin position="42"/>
        <end position="132"/>
    </location>
</feature>